<dbReference type="PANTHER" id="PTHR36973:SF4">
    <property type="entry name" value="NODULATION PROTEIN"/>
    <property type="match status" value="1"/>
</dbReference>
<dbReference type="EMBL" id="CP009896">
    <property type="protein sequence ID" value="AIY20128.2"/>
    <property type="molecule type" value="Genomic_DNA"/>
</dbReference>
<keyword evidence="3" id="KW-0808">Transferase</keyword>
<dbReference type="InterPro" id="IPR029063">
    <property type="entry name" value="SAM-dependent_MTases_sf"/>
</dbReference>
<dbReference type="InterPro" id="IPR053188">
    <property type="entry name" value="FkbM_Methyltransferase"/>
</dbReference>
<evidence type="ECO:0000313" key="5">
    <source>
        <dbReference type="Proteomes" id="UP000449906"/>
    </source>
</evidence>
<dbReference type="OrthoDB" id="4104638at2"/>
<protein>
    <submittedName>
        <fullName evidence="3">FkbM family methyltransferase</fullName>
    </submittedName>
</protein>
<dbReference type="Gene3D" id="3.40.50.150">
    <property type="entry name" value="Vaccinia Virus protein VP39"/>
    <property type="match status" value="1"/>
</dbReference>
<dbReference type="SUPFAM" id="SSF53335">
    <property type="entry name" value="S-adenosyl-L-methionine-dependent methyltransferases"/>
    <property type="match status" value="1"/>
</dbReference>
<dbReference type="HOGENOM" id="CLU_068034_2_1_11"/>
<organism evidence="2 4">
    <name type="scientific">Nocardioides simplex</name>
    <name type="common">Arthrobacter simplex</name>
    <dbReference type="NCBI Taxonomy" id="2045"/>
    <lineage>
        <taxon>Bacteria</taxon>
        <taxon>Bacillati</taxon>
        <taxon>Actinomycetota</taxon>
        <taxon>Actinomycetes</taxon>
        <taxon>Propionibacteriales</taxon>
        <taxon>Nocardioidaceae</taxon>
        <taxon>Pimelobacter</taxon>
    </lineage>
</organism>
<feature type="domain" description="Methyltransferase FkbM" evidence="1">
    <location>
        <begin position="55"/>
        <end position="224"/>
    </location>
</feature>
<dbReference type="AlphaFoldDB" id="A0A0A1DU89"/>
<keyword evidence="3" id="KW-0489">Methyltransferase</keyword>
<dbReference type="Proteomes" id="UP000030300">
    <property type="component" value="Chromosome"/>
</dbReference>
<gene>
    <name evidence="3" type="ORF">F9L07_10710</name>
    <name evidence="2" type="ORF">KR76_22890</name>
</gene>
<proteinExistence type="predicted"/>
<name>A0A0A1DU89_NOCSI</name>
<evidence type="ECO:0000259" key="1">
    <source>
        <dbReference type="Pfam" id="PF05050"/>
    </source>
</evidence>
<accession>A0A0A1DU89</accession>
<evidence type="ECO:0000313" key="4">
    <source>
        <dbReference type="Proteomes" id="UP000030300"/>
    </source>
</evidence>
<dbReference type="KEGG" id="psim:KR76_22890"/>
<dbReference type="Pfam" id="PF05050">
    <property type="entry name" value="Methyltransf_21"/>
    <property type="match status" value="1"/>
</dbReference>
<dbReference type="GeneID" id="96611628"/>
<dbReference type="EMBL" id="WBVM01000001">
    <property type="protein sequence ID" value="KAB2812266.1"/>
    <property type="molecule type" value="Genomic_DNA"/>
</dbReference>
<evidence type="ECO:0000313" key="3">
    <source>
        <dbReference type="EMBL" id="KAB2812266.1"/>
    </source>
</evidence>
<dbReference type="RefSeq" id="WP_052139007.1">
    <property type="nucleotide sequence ID" value="NZ_BJMC01000013.1"/>
</dbReference>
<reference evidence="3 5" key="2">
    <citation type="submission" date="2019-09" db="EMBL/GenBank/DDBJ databases">
        <title>Pimelobacter sp. isolated from Paulinella.</title>
        <authorList>
            <person name="Jeong S.E."/>
        </authorList>
    </citation>
    <scope>NUCLEOTIDE SEQUENCE [LARGE SCALE GENOMIC DNA]</scope>
    <source>
        <strain evidence="3 5">Pch-N</strain>
    </source>
</reference>
<dbReference type="InterPro" id="IPR006342">
    <property type="entry name" value="FkbM_mtfrase"/>
</dbReference>
<keyword evidence="4" id="KW-1185">Reference proteome</keyword>
<sequence length="249" mass="27084">MSNGPDQSLKNRVRERAKLAIRGGLHRLDLDVSKGVYTRQVARTLAARGDDTVLDIGANVGQYGLGLRRSGYDGRIISCEPLSGAYAELERRAHRDPHWHPVNAAVGREPGEVDIHVAANSYSSSILEMTQAHLDGAPDSAYVAVERVAVTTVAEVVERFGVDPARTLLKIDTQGYEAEVLAGAGDLLGTFDALQLEVSFVELYEGQQLAEQTIAVLREHGYRLQSLETGFSDPSGRLLQADVLVVRDH</sequence>
<dbReference type="GO" id="GO:0008171">
    <property type="term" value="F:O-methyltransferase activity"/>
    <property type="evidence" value="ECO:0007669"/>
    <property type="project" value="TreeGrafter"/>
</dbReference>
<dbReference type="STRING" id="2045.KR76_22890"/>
<reference evidence="2 4" key="1">
    <citation type="journal article" date="2015" name="Genome Announc.">
        <title>Complete Genome Sequence of Steroid-Transforming Nocardioides simplex VKM Ac-2033D.</title>
        <authorList>
            <person name="Shtratnikova V.Y."/>
            <person name="Schelkunov M.I."/>
            <person name="Pekov Y.A."/>
            <person name="Fokina V.V."/>
            <person name="Logacheva M.D."/>
            <person name="Sokolov S.L."/>
            <person name="Bragin E.Y."/>
            <person name="Ashapkin V.V."/>
            <person name="Donova M.V."/>
        </authorList>
    </citation>
    <scope>NUCLEOTIDE SEQUENCE [LARGE SCALE GENOMIC DNA]</scope>
    <source>
        <strain evidence="2 4">VKM Ac-2033D</strain>
    </source>
</reference>
<dbReference type="eggNOG" id="COG2520">
    <property type="taxonomic scope" value="Bacteria"/>
</dbReference>
<dbReference type="NCBIfam" id="TIGR01444">
    <property type="entry name" value="fkbM_fam"/>
    <property type="match status" value="1"/>
</dbReference>
<dbReference type="PANTHER" id="PTHR36973">
    <property type="entry name" value="SLL1456 PROTEIN-RELATED"/>
    <property type="match status" value="1"/>
</dbReference>
<dbReference type="Proteomes" id="UP000449906">
    <property type="component" value="Unassembled WGS sequence"/>
</dbReference>
<evidence type="ECO:0000313" key="2">
    <source>
        <dbReference type="EMBL" id="AIY20128.2"/>
    </source>
</evidence>
<dbReference type="GO" id="GO:0032259">
    <property type="term" value="P:methylation"/>
    <property type="evidence" value="ECO:0007669"/>
    <property type="project" value="UniProtKB-KW"/>
</dbReference>